<evidence type="ECO:0000313" key="1">
    <source>
        <dbReference type="EMBL" id="EET07414.1"/>
    </source>
</evidence>
<sequence length="78" mass="8092">MIHRARAHGRKAHAILAPRGPALASAGRFGAGGGRGRFGDVARHSADLPATIGVCAGSWPDLFSGARRRPGAPSRIER</sequence>
<accession>A0A0E1W4V4</accession>
<dbReference type="EMBL" id="CM000832">
    <property type="protein sequence ID" value="EET07414.1"/>
    <property type="molecule type" value="Genomic_DNA"/>
</dbReference>
<gene>
    <name evidence="1" type="ORF">BURPS1710A_0677</name>
</gene>
<dbReference type="RefSeq" id="WP_004525975.1">
    <property type="nucleotide sequence ID" value="NZ_CM000832.1"/>
</dbReference>
<dbReference type="GeneID" id="93064618"/>
<proteinExistence type="predicted"/>
<dbReference type="Proteomes" id="UP000001812">
    <property type="component" value="Chromosome I"/>
</dbReference>
<reference evidence="1" key="1">
    <citation type="submission" date="2009-05" db="EMBL/GenBank/DDBJ databases">
        <authorList>
            <person name="Harkins D.M."/>
            <person name="DeShazer D."/>
            <person name="Woods D.E."/>
            <person name="Brinkac L.M."/>
            <person name="Brown K.A."/>
            <person name="Hung G.C."/>
            <person name="Tuanyok A."/>
            <person name="Zhang B."/>
            <person name="Nierman W.C."/>
        </authorList>
    </citation>
    <scope>NUCLEOTIDE SEQUENCE [LARGE SCALE GENOMIC DNA]</scope>
    <source>
        <strain evidence="1">1710a</strain>
    </source>
</reference>
<organism evidence="1">
    <name type="scientific">Burkholderia pseudomallei 1710a</name>
    <dbReference type="NCBI Taxonomy" id="320371"/>
    <lineage>
        <taxon>Bacteria</taxon>
        <taxon>Pseudomonadati</taxon>
        <taxon>Pseudomonadota</taxon>
        <taxon>Betaproteobacteria</taxon>
        <taxon>Burkholderiales</taxon>
        <taxon>Burkholderiaceae</taxon>
        <taxon>Burkholderia</taxon>
        <taxon>pseudomallei group</taxon>
    </lineage>
</organism>
<dbReference type="HOGENOM" id="CLU_2615189_0_0_4"/>
<protein>
    <submittedName>
        <fullName evidence="1">Uncharacterized protein</fullName>
    </submittedName>
</protein>
<dbReference type="AlphaFoldDB" id="A0A0E1W4V4"/>
<name>A0A0E1W4V4_BURPE</name>